<feature type="transmembrane region" description="Helical" evidence="7">
    <location>
        <begin position="66"/>
        <end position="86"/>
    </location>
</feature>
<dbReference type="InterPro" id="IPR003593">
    <property type="entry name" value="AAA+_ATPase"/>
</dbReference>
<proteinExistence type="predicted"/>
<evidence type="ECO:0000256" key="1">
    <source>
        <dbReference type="ARBA" id="ARBA00004651"/>
    </source>
</evidence>
<keyword evidence="2 7" id="KW-0812">Transmembrane</keyword>
<accession>A0ABW0BJT4</accession>
<feature type="domain" description="ABC transmembrane type-1" evidence="9">
    <location>
        <begin position="30"/>
        <end position="312"/>
    </location>
</feature>
<evidence type="ECO:0000256" key="6">
    <source>
        <dbReference type="ARBA" id="ARBA00023136"/>
    </source>
</evidence>
<feature type="transmembrane region" description="Helical" evidence="7">
    <location>
        <begin position="286"/>
        <end position="309"/>
    </location>
</feature>
<sequence>MSTNQPEQPAGVSSLWRLRGYLRPHALALVVMALASVGGVALSIAIPLVTKAIIDGPITDGDLGALLPLGLLALGLGVLEAFLVWLRRWVQSGAVLGLETQIRHDLYAHLQRLPMAFHARWQSGQLLSRVTTDLSAIRRFAGFGLLFLCINILQVTVVTGVLLHMYWPLGLVVASAAIPIVVLSMRFEKRYVVVSRRVQDEQGDLATLAEEGAVGIRVIKSFGRAEHVSRQYEAAARTLHGTSMDKVRLSAKFWTFLEVIPNGAVAVVLLLGALGVGRGELTPGELVAFITLLLSLVWPVASLGVILAMSQEAMTAAARVLEIFDTEPTIVGGDRVVAEPRGHVRFEHVDFAFPDEPERLVLRDVNLDIRPGETVALVGATGTGKTMLTSLVPRLYDVTGGRVTVDGVDVRELDLAHLRRLVATAFEEPTLFSMSARENLTLGRDPLVDPAGNDEVEQALEVAQAGFVHDLPWGLDTRIGEQGHSLSGGQRQRLALARAVLAEPKVLVLDDTLSALDVHTEALVEEALRRVLAETTGLVVAHRASTVLLADRVALLQDGTITHVGDHRELLETVPAYRELLAADAEDPADQHGAGARA</sequence>
<feature type="transmembrane region" description="Helical" evidence="7">
    <location>
        <begin position="253"/>
        <end position="274"/>
    </location>
</feature>
<keyword evidence="3" id="KW-0547">Nucleotide-binding</keyword>
<dbReference type="EMBL" id="JBHSKD010000011">
    <property type="protein sequence ID" value="MFC5177463.1"/>
    <property type="molecule type" value="Genomic_DNA"/>
</dbReference>
<feature type="transmembrane region" description="Helical" evidence="7">
    <location>
        <begin position="169"/>
        <end position="187"/>
    </location>
</feature>
<dbReference type="Pfam" id="PF00664">
    <property type="entry name" value="ABC_membrane"/>
    <property type="match status" value="1"/>
</dbReference>
<organism evidence="10 11">
    <name type="scientific">Nocardioides taihuensis</name>
    <dbReference type="NCBI Taxonomy" id="1835606"/>
    <lineage>
        <taxon>Bacteria</taxon>
        <taxon>Bacillati</taxon>
        <taxon>Actinomycetota</taxon>
        <taxon>Actinomycetes</taxon>
        <taxon>Propionibacteriales</taxon>
        <taxon>Nocardioidaceae</taxon>
        <taxon>Nocardioides</taxon>
    </lineage>
</organism>
<dbReference type="Gene3D" id="1.20.1560.10">
    <property type="entry name" value="ABC transporter type 1, transmembrane domain"/>
    <property type="match status" value="1"/>
</dbReference>
<keyword evidence="5 7" id="KW-1133">Transmembrane helix</keyword>
<dbReference type="SUPFAM" id="SSF90123">
    <property type="entry name" value="ABC transporter transmembrane region"/>
    <property type="match status" value="1"/>
</dbReference>
<dbReference type="CDD" id="cd18543">
    <property type="entry name" value="ABC_6TM_Rv0194_D1_like"/>
    <property type="match status" value="1"/>
</dbReference>
<dbReference type="PROSITE" id="PS00211">
    <property type="entry name" value="ABC_TRANSPORTER_1"/>
    <property type="match status" value="1"/>
</dbReference>
<name>A0ABW0BJT4_9ACTN</name>
<dbReference type="PROSITE" id="PS50893">
    <property type="entry name" value="ABC_TRANSPORTER_2"/>
    <property type="match status" value="1"/>
</dbReference>
<comment type="subcellular location">
    <subcellularLocation>
        <location evidence="1">Cell membrane</location>
        <topology evidence="1">Multi-pass membrane protein</topology>
    </subcellularLocation>
</comment>
<keyword evidence="11" id="KW-1185">Reference proteome</keyword>
<evidence type="ECO:0000256" key="5">
    <source>
        <dbReference type="ARBA" id="ARBA00022989"/>
    </source>
</evidence>
<dbReference type="Proteomes" id="UP001596087">
    <property type="component" value="Unassembled WGS sequence"/>
</dbReference>
<dbReference type="PANTHER" id="PTHR43394:SF1">
    <property type="entry name" value="ATP-BINDING CASSETTE SUB-FAMILY B MEMBER 10, MITOCHONDRIAL"/>
    <property type="match status" value="1"/>
</dbReference>
<dbReference type="InterPro" id="IPR039421">
    <property type="entry name" value="Type_1_exporter"/>
</dbReference>
<evidence type="ECO:0000313" key="10">
    <source>
        <dbReference type="EMBL" id="MFC5177463.1"/>
    </source>
</evidence>
<evidence type="ECO:0000256" key="2">
    <source>
        <dbReference type="ARBA" id="ARBA00022692"/>
    </source>
</evidence>
<evidence type="ECO:0000313" key="11">
    <source>
        <dbReference type="Proteomes" id="UP001596087"/>
    </source>
</evidence>
<dbReference type="GO" id="GO:0005524">
    <property type="term" value="F:ATP binding"/>
    <property type="evidence" value="ECO:0007669"/>
    <property type="project" value="UniProtKB-KW"/>
</dbReference>
<dbReference type="PROSITE" id="PS50929">
    <property type="entry name" value="ABC_TM1F"/>
    <property type="match status" value="1"/>
</dbReference>
<keyword evidence="6 7" id="KW-0472">Membrane</keyword>
<dbReference type="InterPro" id="IPR036640">
    <property type="entry name" value="ABC1_TM_sf"/>
</dbReference>
<feature type="domain" description="ABC transporter" evidence="8">
    <location>
        <begin position="344"/>
        <end position="583"/>
    </location>
</feature>
<gene>
    <name evidence="10" type="ORF">ACFPGP_12320</name>
</gene>
<evidence type="ECO:0000256" key="7">
    <source>
        <dbReference type="SAM" id="Phobius"/>
    </source>
</evidence>
<evidence type="ECO:0000259" key="8">
    <source>
        <dbReference type="PROSITE" id="PS50893"/>
    </source>
</evidence>
<reference evidence="11" key="1">
    <citation type="journal article" date="2019" name="Int. J. Syst. Evol. Microbiol.">
        <title>The Global Catalogue of Microorganisms (GCM) 10K type strain sequencing project: providing services to taxonomists for standard genome sequencing and annotation.</title>
        <authorList>
            <consortium name="The Broad Institute Genomics Platform"/>
            <consortium name="The Broad Institute Genome Sequencing Center for Infectious Disease"/>
            <person name="Wu L."/>
            <person name="Ma J."/>
        </authorList>
    </citation>
    <scope>NUCLEOTIDE SEQUENCE [LARGE SCALE GENOMIC DNA]</scope>
    <source>
        <strain evidence="11">DFY41</strain>
    </source>
</reference>
<dbReference type="InterPro" id="IPR011527">
    <property type="entry name" value="ABC1_TM_dom"/>
</dbReference>
<dbReference type="SUPFAM" id="SSF52540">
    <property type="entry name" value="P-loop containing nucleoside triphosphate hydrolases"/>
    <property type="match status" value="1"/>
</dbReference>
<evidence type="ECO:0000256" key="3">
    <source>
        <dbReference type="ARBA" id="ARBA00022741"/>
    </source>
</evidence>
<evidence type="ECO:0000259" key="9">
    <source>
        <dbReference type="PROSITE" id="PS50929"/>
    </source>
</evidence>
<protein>
    <submittedName>
        <fullName evidence="10">ABC transporter ATP-binding protein</fullName>
    </submittedName>
</protein>
<feature type="transmembrane region" description="Helical" evidence="7">
    <location>
        <begin position="26"/>
        <end position="46"/>
    </location>
</feature>
<dbReference type="RefSeq" id="WP_378590511.1">
    <property type="nucleotide sequence ID" value="NZ_JBHSKD010000011.1"/>
</dbReference>
<dbReference type="PANTHER" id="PTHR43394">
    <property type="entry name" value="ATP-DEPENDENT PERMEASE MDL1, MITOCHONDRIAL"/>
    <property type="match status" value="1"/>
</dbReference>
<comment type="caution">
    <text evidence="10">The sequence shown here is derived from an EMBL/GenBank/DDBJ whole genome shotgun (WGS) entry which is preliminary data.</text>
</comment>
<dbReference type="InterPro" id="IPR027417">
    <property type="entry name" value="P-loop_NTPase"/>
</dbReference>
<evidence type="ECO:0000256" key="4">
    <source>
        <dbReference type="ARBA" id="ARBA00022840"/>
    </source>
</evidence>
<dbReference type="InterPro" id="IPR017871">
    <property type="entry name" value="ABC_transporter-like_CS"/>
</dbReference>
<dbReference type="InterPro" id="IPR003439">
    <property type="entry name" value="ABC_transporter-like_ATP-bd"/>
</dbReference>
<feature type="transmembrane region" description="Helical" evidence="7">
    <location>
        <begin position="140"/>
        <end position="163"/>
    </location>
</feature>
<dbReference type="Pfam" id="PF00005">
    <property type="entry name" value="ABC_tran"/>
    <property type="match status" value="1"/>
</dbReference>
<dbReference type="SMART" id="SM00382">
    <property type="entry name" value="AAA"/>
    <property type="match status" value="1"/>
</dbReference>
<dbReference type="Gene3D" id="3.40.50.300">
    <property type="entry name" value="P-loop containing nucleotide triphosphate hydrolases"/>
    <property type="match status" value="1"/>
</dbReference>
<keyword evidence="4 10" id="KW-0067">ATP-binding</keyword>